<dbReference type="InterPro" id="IPR036388">
    <property type="entry name" value="WH-like_DNA-bd_sf"/>
</dbReference>
<feature type="domain" description="O-methyltransferase dimerisation" evidence="1">
    <location>
        <begin position="1"/>
        <end position="81"/>
    </location>
</feature>
<dbReference type="PANTHER" id="PTHR11746">
    <property type="entry name" value="O-METHYLTRANSFERASE"/>
    <property type="match status" value="1"/>
</dbReference>
<dbReference type="InterPro" id="IPR036390">
    <property type="entry name" value="WH_DNA-bd_sf"/>
</dbReference>
<protein>
    <recommendedName>
        <fullName evidence="1">O-methyltransferase dimerisation domain-containing protein</fullName>
    </recommendedName>
</protein>
<evidence type="ECO:0000259" key="1">
    <source>
        <dbReference type="Pfam" id="PF08100"/>
    </source>
</evidence>
<evidence type="ECO:0000313" key="2">
    <source>
        <dbReference type="EMBL" id="KAF3566227.1"/>
    </source>
</evidence>
<dbReference type="Gene3D" id="1.10.10.10">
    <property type="entry name" value="Winged helix-like DNA-binding domain superfamily/Winged helix DNA-binding domain"/>
    <property type="match status" value="1"/>
</dbReference>
<dbReference type="InterPro" id="IPR012967">
    <property type="entry name" value="COMT_dimerisation"/>
</dbReference>
<dbReference type="Pfam" id="PF08100">
    <property type="entry name" value="Dimerisation"/>
    <property type="match status" value="1"/>
</dbReference>
<name>A0ABQ7D1X1_BRACR</name>
<reference evidence="2 3" key="1">
    <citation type="journal article" date="2020" name="BMC Genomics">
        <title>Intraspecific diversification of the crop wild relative Brassica cretica Lam. using demographic model selection.</title>
        <authorList>
            <person name="Kioukis A."/>
            <person name="Michalopoulou V.A."/>
            <person name="Briers L."/>
            <person name="Pirintsos S."/>
            <person name="Studholme D.J."/>
            <person name="Pavlidis P."/>
            <person name="Sarris P.F."/>
        </authorList>
    </citation>
    <scope>NUCLEOTIDE SEQUENCE [LARGE SCALE GENOMIC DNA]</scope>
    <source>
        <strain evidence="3">cv. PFS-1207/04</strain>
    </source>
</reference>
<dbReference type="PROSITE" id="PS51683">
    <property type="entry name" value="SAM_OMT_II"/>
    <property type="match status" value="1"/>
</dbReference>
<proteinExistence type="predicted"/>
<sequence length="104" mass="11434">MALKSAIELDLLEIMARNCSPMSASEISSHLPTKNPEAPVMLDRILRFLTAYSVLTCSVRTLPDGADRLYGLGPVCKYFTKNEDGVSIAALCLLNHDKVFMGSW</sequence>
<organism evidence="2 3">
    <name type="scientific">Brassica cretica</name>
    <name type="common">Mustard</name>
    <dbReference type="NCBI Taxonomy" id="69181"/>
    <lineage>
        <taxon>Eukaryota</taxon>
        <taxon>Viridiplantae</taxon>
        <taxon>Streptophyta</taxon>
        <taxon>Embryophyta</taxon>
        <taxon>Tracheophyta</taxon>
        <taxon>Spermatophyta</taxon>
        <taxon>Magnoliopsida</taxon>
        <taxon>eudicotyledons</taxon>
        <taxon>Gunneridae</taxon>
        <taxon>Pentapetalae</taxon>
        <taxon>rosids</taxon>
        <taxon>malvids</taxon>
        <taxon>Brassicales</taxon>
        <taxon>Brassicaceae</taxon>
        <taxon>Brassiceae</taxon>
        <taxon>Brassica</taxon>
    </lineage>
</organism>
<comment type="caution">
    <text evidence="2">The sequence shown here is derived from an EMBL/GenBank/DDBJ whole genome shotgun (WGS) entry which is preliminary data.</text>
</comment>
<gene>
    <name evidence="2" type="ORF">DY000_02017030</name>
</gene>
<dbReference type="Proteomes" id="UP000266723">
    <property type="component" value="Unassembled WGS sequence"/>
</dbReference>
<keyword evidence="3" id="KW-1185">Reference proteome</keyword>
<dbReference type="EMBL" id="QGKV02000759">
    <property type="protein sequence ID" value="KAF3566227.1"/>
    <property type="molecule type" value="Genomic_DNA"/>
</dbReference>
<accession>A0ABQ7D1X1</accession>
<dbReference type="SUPFAM" id="SSF46785">
    <property type="entry name" value="Winged helix' DNA-binding domain"/>
    <property type="match status" value="1"/>
</dbReference>
<evidence type="ECO:0000313" key="3">
    <source>
        <dbReference type="Proteomes" id="UP000266723"/>
    </source>
</evidence>
<dbReference type="InterPro" id="IPR016461">
    <property type="entry name" value="COMT-like"/>
</dbReference>